<reference evidence="2" key="1">
    <citation type="journal article" date="2019" name="Sci. Rep.">
        <title>Draft genome of Tanacetum cinerariifolium, the natural source of mosquito coil.</title>
        <authorList>
            <person name="Yamashiro T."/>
            <person name="Shiraishi A."/>
            <person name="Satake H."/>
            <person name="Nakayama K."/>
        </authorList>
    </citation>
    <scope>NUCLEOTIDE SEQUENCE</scope>
</reference>
<sequence>FNASLVPLAYLFPPDIYSHETQPHFSRPAPHQRRPGPNRPPLPLRAQGGEGPRNRHRANLFDQRAGRRFQDLPDAQPMDQRPAVAHFPLGPGEGRGDGRERENRRAGAGDRRRLRGDAQRGSQQHEALFYAPAAGCRAH</sequence>
<evidence type="ECO:0000256" key="1">
    <source>
        <dbReference type="SAM" id="MobiDB-lite"/>
    </source>
</evidence>
<feature type="non-terminal residue" evidence="2">
    <location>
        <position position="1"/>
    </location>
</feature>
<organism evidence="2">
    <name type="scientific">Tanacetum cinerariifolium</name>
    <name type="common">Dalmatian daisy</name>
    <name type="synonym">Chrysanthemum cinerariifolium</name>
    <dbReference type="NCBI Taxonomy" id="118510"/>
    <lineage>
        <taxon>Eukaryota</taxon>
        <taxon>Viridiplantae</taxon>
        <taxon>Streptophyta</taxon>
        <taxon>Embryophyta</taxon>
        <taxon>Tracheophyta</taxon>
        <taxon>Spermatophyta</taxon>
        <taxon>Magnoliopsida</taxon>
        <taxon>eudicotyledons</taxon>
        <taxon>Gunneridae</taxon>
        <taxon>Pentapetalae</taxon>
        <taxon>asterids</taxon>
        <taxon>campanulids</taxon>
        <taxon>Asterales</taxon>
        <taxon>Asteraceae</taxon>
        <taxon>Asteroideae</taxon>
        <taxon>Anthemideae</taxon>
        <taxon>Anthemidinae</taxon>
        <taxon>Tanacetum</taxon>
    </lineage>
</organism>
<evidence type="ECO:0000313" key="2">
    <source>
        <dbReference type="EMBL" id="GFD23285.1"/>
    </source>
</evidence>
<name>A0A699UK49_TANCI</name>
<comment type="caution">
    <text evidence="2">The sequence shown here is derived from an EMBL/GenBank/DDBJ whole genome shotgun (WGS) entry which is preliminary data.</text>
</comment>
<feature type="region of interest" description="Disordered" evidence="1">
    <location>
        <begin position="21"/>
        <end position="139"/>
    </location>
</feature>
<gene>
    <name evidence="2" type="ORF">Tci_895254</name>
</gene>
<dbReference type="EMBL" id="BKCJ011343709">
    <property type="protein sequence ID" value="GFD23285.1"/>
    <property type="molecule type" value="Genomic_DNA"/>
</dbReference>
<proteinExistence type="predicted"/>
<accession>A0A699UK49</accession>
<feature type="compositionally biased region" description="Basic and acidic residues" evidence="1">
    <location>
        <begin position="94"/>
        <end position="118"/>
    </location>
</feature>
<dbReference type="AlphaFoldDB" id="A0A699UK49"/>
<protein>
    <submittedName>
        <fullName evidence="2">Uncharacterized protein</fullName>
    </submittedName>
</protein>